<name>A0ABW5LBX4_9FLAO</name>
<keyword evidence="11" id="KW-0961">Cell wall biogenesis/degradation</keyword>
<evidence type="ECO:0000256" key="3">
    <source>
        <dbReference type="ARBA" id="ARBA00022475"/>
    </source>
</evidence>
<evidence type="ECO:0000313" key="17">
    <source>
        <dbReference type="Proteomes" id="UP001597319"/>
    </source>
</evidence>
<evidence type="ECO:0000256" key="13">
    <source>
        <dbReference type="ARBA" id="ARBA00037649"/>
    </source>
</evidence>
<sequence>MTRRHYIVLTLFFAVLILSCNQEQKTKKSMRPQKSITAKDILGNSNYQAISYGGYRKTSREFQPTIAQLKEDMKILKAMNIKVLRTYNVQLAQASNVLKAIRQLKAEDETFEMYVMLGAWIDCKNAWTDKEPDHNVESEQNESEINRAVALANQYPDIVKVIAVGNEAMIRWATSYYVQPNVILKWVDYLQNLKKEGKLSEDLWITSSDDFASWGGGEESYQVKDLEDLIKAVDYVSMHTYPYHNTHYNPDFWGIDDDEEHLSSEEKLEAAMQRALKFAQKQYKAVSAYVESLGLKKPIHIGETGWATISNGHYGPNGSKATDEFKEALYYKYIREWTNKEGISCFYFEAFDEPWKDAHNQKGSENHFGLFTVDGKAKYALWDMVDRGVFEGLTRGGNPIIKTYNGNKNEMMKDVELPAVKELMTTSF</sequence>
<comment type="function">
    <text evidence="13">Glucanases play a role in cell expansion during growth, in cell-cell fusion during mating, and in spore release during sporulation. This enzyme may be involved in beta-glucan degradation. Active on laminarin and lichenan.</text>
</comment>
<dbReference type="Proteomes" id="UP001597319">
    <property type="component" value="Unassembled WGS sequence"/>
</dbReference>
<evidence type="ECO:0000256" key="8">
    <source>
        <dbReference type="ARBA" id="ARBA00023136"/>
    </source>
</evidence>
<keyword evidence="7 16" id="KW-0378">Hydrolase</keyword>
<evidence type="ECO:0000256" key="14">
    <source>
        <dbReference type="ARBA" id="ARBA00042373"/>
    </source>
</evidence>
<keyword evidence="12" id="KW-0624">Polysaccharide degradation</keyword>
<evidence type="ECO:0000256" key="11">
    <source>
        <dbReference type="ARBA" id="ARBA00023316"/>
    </source>
</evidence>
<dbReference type="EMBL" id="JBHULE010000001">
    <property type="protein sequence ID" value="MFD2561037.1"/>
    <property type="molecule type" value="Genomic_DNA"/>
</dbReference>
<reference evidence="17" key="1">
    <citation type="journal article" date="2019" name="Int. J. Syst. Evol. Microbiol.">
        <title>The Global Catalogue of Microorganisms (GCM) 10K type strain sequencing project: providing services to taxonomists for standard genome sequencing and annotation.</title>
        <authorList>
            <consortium name="The Broad Institute Genomics Platform"/>
            <consortium name="The Broad Institute Genome Sequencing Center for Infectious Disease"/>
            <person name="Wu L."/>
            <person name="Ma J."/>
        </authorList>
    </citation>
    <scope>NUCLEOTIDE SEQUENCE [LARGE SCALE GENOMIC DNA]</scope>
    <source>
        <strain evidence="17">KCTC 52274</strain>
    </source>
</reference>
<accession>A0ABW5LBX4</accession>
<evidence type="ECO:0000313" key="16">
    <source>
        <dbReference type="EMBL" id="MFD2561037.1"/>
    </source>
</evidence>
<dbReference type="PROSITE" id="PS51257">
    <property type="entry name" value="PROKAR_LIPOPROTEIN"/>
    <property type="match status" value="1"/>
</dbReference>
<evidence type="ECO:0000256" key="12">
    <source>
        <dbReference type="ARBA" id="ARBA00023326"/>
    </source>
</evidence>
<keyword evidence="3" id="KW-1003">Cell membrane</keyword>
<evidence type="ECO:0000256" key="2">
    <source>
        <dbReference type="ARBA" id="ARBA00004236"/>
    </source>
</evidence>
<dbReference type="Pfam" id="PF00332">
    <property type="entry name" value="Glyco_hydro_17"/>
    <property type="match status" value="1"/>
</dbReference>
<keyword evidence="4" id="KW-0134">Cell wall</keyword>
<dbReference type="InterPro" id="IPR000490">
    <property type="entry name" value="Glyco_hydro_17"/>
</dbReference>
<keyword evidence="9" id="KW-0325">Glycoprotein</keyword>
<keyword evidence="17" id="KW-1185">Reference proteome</keyword>
<organism evidence="16 17">
    <name type="scientific">Aquimarina rubra</name>
    <dbReference type="NCBI Taxonomy" id="1920033"/>
    <lineage>
        <taxon>Bacteria</taxon>
        <taxon>Pseudomonadati</taxon>
        <taxon>Bacteroidota</taxon>
        <taxon>Flavobacteriia</taxon>
        <taxon>Flavobacteriales</taxon>
        <taxon>Flavobacteriaceae</taxon>
        <taxon>Aquimarina</taxon>
    </lineage>
</organism>
<keyword evidence="10" id="KW-0119">Carbohydrate metabolism</keyword>
<protein>
    <recommendedName>
        <fullName evidence="15">Endo-1,3-beta-glucanase btgC</fullName>
    </recommendedName>
    <alternativeName>
        <fullName evidence="14">Laminarinase btgC</fullName>
    </alternativeName>
</protein>
<dbReference type="InterPro" id="IPR017853">
    <property type="entry name" value="GH"/>
</dbReference>
<dbReference type="InterPro" id="IPR050732">
    <property type="entry name" value="Beta-glucan_modifiers"/>
</dbReference>
<evidence type="ECO:0000256" key="1">
    <source>
        <dbReference type="ARBA" id="ARBA00004191"/>
    </source>
</evidence>
<evidence type="ECO:0000256" key="9">
    <source>
        <dbReference type="ARBA" id="ARBA00023180"/>
    </source>
</evidence>
<evidence type="ECO:0000256" key="15">
    <source>
        <dbReference type="ARBA" id="ARBA00043078"/>
    </source>
</evidence>
<keyword evidence="8" id="KW-0472">Membrane</keyword>
<dbReference type="PANTHER" id="PTHR16631:SF17">
    <property type="entry name" value="GLUCAN ENDO-1,3-BETA-GLUCOSIDASE BTGC"/>
    <property type="match status" value="1"/>
</dbReference>
<evidence type="ECO:0000256" key="10">
    <source>
        <dbReference type="ARBA" id="ARBA00023277"/>
    </source>
</evidence>
<keyword evidence="5" id="KW-0964">Secreted</keyword>
<dbReference type="GO" id="GO:0016787">
    <property type="term" value="F:hydrolase activity"/>
    <property type="evidence" value="ECO:0007669"/>
    <property type="project" value="UniProtKB-KW"/>
</dbReference>
<dbReference type="PANTHER" id="PTHR16631">
    <property type="entry name" value="GLUCAN 1,3-BETA-GLUCOSIDASE"/>
    <property type="match status" value="1"/>
</dbReference>
<comment type="caution">
    <text evidence="16">The sequence shown here is derived from an EMBL/GenBank/DDBJ whole genome shotgun (WGS) entry which is preliminary data.</text>
</comment>
<dbReference type="RefSeq" id="WP_378288389.1">
    <property type="nucleotide sequence ID" value="NZ_JBHULE010000001.1"/>
</dbReference>
<evidence type="ECO:0000256" key="5">
    <source>
        <dbReference type="ARBA" id="ARBA00022525"/>
    </source>
</evidence>
<comment type="subcellular location">
    <subcellularLocation>
        <location evidence="2">Cell membrane</location>
    </subcellularLocation>
    <subcellularLocation>
        <location evidence="1">Secreted</location>
        <location evidence="1">Cell wall</location>
    </subcellularLocation>
</comment>
<proteinExistence type="predicted"/>
<keyword evidence="6" id="KW-0732">Signal</keyword>
<gene>
    <name evidence="16" type="ORF">ACFSR1_00045</name>
</gene>
<evidence type="ECO:0000256" key="4">
    <source>
        <dbReference type="ARBA" id="ARBA00022512"/>
    </source>
</evidence>
<dbReference type="Gene3D" id="3.20.20.80">
    <property type="entry name" value="Glycosidases"/>
    <property type="match status" value="1"/>
</dbReference>
<dbReference type="SUPFAM" id="SSF51445">
    <property type="entry name" value="(Trans)glycosidases"/>
    <property type="match status" value="1"/>
</dbReference>
<evidence type="ECO:0000256" key="6">
    <source>
        <dbReference type="ARBA" id="ARBA00022729"/>
    </source>
</evidence>
<evidence type="ECO:0000256" key="7">
    <source>
        <dbReference type="ARBA" id="ARBA00022801"/>
    </source>
</evidence>